<sequence>MESSHAVETSYRKDKAAMCCAMGKKRMMDALRSCDYCTTSMEERSSCYKAVAKDSGLRTKTCIMM</sequence>
<gene>
    <name evidence="1" type="ORF">dsmv_2264</name>
</gene>
<proteinExistence type="predicted"/>
<dbReference type="eggNOG" id="ENOG5033A11">
    <property type="taxonomic scope" value="Bacteria"/>
</dbReference>
<dbReference type="AlphaFoldDB" id="S7V3P0"/>
<organism evidence="1 2">
    <name type="scientific">Desulfococcus multivorans DSM 2059</name>
    <dbReference type="NCBI Taxonomy" id="1121405"/>
    <lineage>
        <taxon>Bacteria</taxon>
        <taxon>Pseudomonadati</taxon>
        <taxon>Thermodesulfobacteriota</taxon>
        <taxon>Desulfobacteria</taxon>
        <taxon>Desulfobacterales</taxon>
        <taxon>Desulfococcaceae</taxon>
        <taxon>Desulfococcus</taxon>
    </lineage>
</organism>
<dbReference type="EMBL" id="ATHJ01000078">
    <property type="protein sequence ID" value="EPR41149.1"/>
    <property type="molecule type" value="Genomic_DNA"/>
</dbReference>
<reference evidence="1 2" key="1">
    <citation type="journal article" date="2013" name="Genome Announc.">
        <title>Draft genome sequences for three mercury-methylating, sulfate-reducing bacteria.</title>
        <authorList>
            <person name="Brown S.D."/>
            <person name="Hurt R.A.Jr."/>
            <person name="Gilmour C.C."/>
            <person name="Elias D.A."/>
        </authorList>
    </citation>
    <scope>NUCLEOTIDE SEQUENCE [LARGE SCALE GENOMIC DNA]</scope>
    <source>
        <strain evidence="1 2">DSM 2059</strain>
    </source>
</reference>
<dbReference type="Proteomes" id="UP000014977">
    <property type="component" value="Unassembled WGS sequence"/>
</dbReference>
<protein>
    <submittedName>
        <fullName evidence="1">Uncharacterized protein</fullName>
    </submittedName>
</protein>
<keyword evidence="2" id="KW-1185">Reference proteome</keyword>
<name>S7V3P0_DESML</name>
<comment type="caution">
    <text evidence="1">The sequence shown here is derived from an EMBL/GenBank/DDBJ whole genome shotgun (WGS) entry which is preliminary data.</text>
</comment>
<evidence type="ECO:0000313" key="1">
    <source>
        <dbReference type="EMBL" id="EPR41149.1"/>
    </source>
</evidence>
<accession>S7V3P0</accession>
<evidence type="ECO:0000313" key="2">
    <source>
        <dbReference type="Proteomes" id="UP000014977"/>
    </source>
</evidence>